<evidence type="ECO:0000256" key="3">
    <source>
        <dbReference type="ARBA" id="ARBA00023082"/>
    </source>
</evidence>
<dbReference type="Proteomes" id="UP000474630">
    <property type="component" value="Chromosome"/>
</dbReference>
<evidence type="ECO:0000259" key="6">
    <source>
        <dbReference type="Pfam" id="PF08281"/>
    </source>
</evidence>
<dbReference type="CDD" id="cd06171">
    <property type="entry name" value="Sigma70_r4"/>
    <property type="match status" value="1"/>
</dbReference>
<dbReference type="KEGG" id="drc:G0Q07_02025"/>
<feature type="domain" description="RNA polymerase sigma factor 70 region 4 type 2" evidence="6">
    <location>
        <begin position="113"/>
        <end position="164"/>
    </location>
</feature>
<comment type="similarity">
    <text evidence="1">Belongs to the sigma-70 factor family. ECF subfamily.</text>
</comment>
<keyword evidence="3" id="KW-0731">Sigma factor</keyword>
<dbReference type="RefSeq" id="WP_163344510.1">
    <property type="nucleotide sequence ID" value="NZ_CP048409.1"/>
</dbReference>
<dbReference type="InterPro" id="IPR007627">
    <property type="entry name" value="RNA_pol_sigma70_r2"/>
</dbReference>
<dbReference type="InterPro" id="IPR014284">
    <property type="entry name" value="RNA_pol_sigma-70_dom"/>
</dbReference>
<feature type="domain" description="RNA polymerase sigma-70 region 2" evidence="5">
    <location>
        <begin position="32"/>
        <end position="86"/>
    </location>
</feature>
<dbReference type="InterPro" id="IPR013249">
    <property type="entry name" value="RNA_pol_sigma70_r4_t2"/>
</dbReference>
<dbReference type="AlphaFoldDB" id="A0A6C0R8R5"/>
<keyword evidence="8" id="KW-1185">Reference proteome</keyword>
<dbReference type="EMBL" id="CP048409">
    <property type="protein sequence ID" value="QIA06579.1"/>
    <property type="molecule type" value="Genomic_DNA"/>
</dbReference>
<evidence type="ECO:0000256" key="2">
    <source>
        <dbReference type="ARBA" id="ARBA00023015"/>
    </source>
</evidence>
<dbReference type="Gene3D" id="1.10.1740.10">
    <property type="match status" value="1"/>
</dbReference>
<dbReference type="NCBIfam" id="TIGR02937">
    <property type="entry name" value="sigma70-ECF"/>
    <property type="match status" value="1"/>
</dbReference>
<dbReference type="SUPFAM" id="SSF88659">
    <property type="entry name" value="Sigma3 and sigma4 domains of RNA polymerase sigma factors"/>
    <property type="match status" value="1"/>
</dbReference>
<dbReference type="Pfam" id="PF04542">
    <property type="entry name" value="Sigma70_r2"/>
    <property type="match status" value="1"/>
</dbReference>
<dbReference type="Gene3D" id="1.10.10.10">
    <property type="entry name" value="Winged helix-like DNA-binding domain superfamily/Winged helix DNA-binding domain"/>
    <property type="match status" value="1"/>
</dbReference>
<gene>
    <name evidence="7" type="ORF">G0Q07_02025</name>
</gene>
<keyword evidence="4" id="KW-0804">Transcription</keyword>
<proteinExistence type="inferred from homology"/>
<sequence>MNRLKMWTDIQNGDVNALHDLHKRYFHPMCLFAFKSINDHQQVEHIVSDCFVKLWKNRKRITIKSSLESYLYQILRNSIIDYHRAKHDNTISFDQIPDIPDVTELNNEQRYAKLYAAISRLPEKRRQILELAIFESCTYQEIAEKLGITKNTVKTQMVRAYKFLKESLDPGDFFFFCFLKKY</sequence>
<reference evidence="7 8" key="1">
    <citation type="submission" date="2020-02" db="EMBL/GenBank/DDBJ databases">
        <title>Genome sequencing for Draconibacterium sp. strain M1.</title>
        <authorList>
            <person name="Park S.-J."/>
        </authorList>
    </citation>
    <scope>NUCLEOTIDE SEQUENCE [LARGE SCALE GENOMIC DNA]</scope>
    <source>
        <strain evidence="7 8">M1</strain>
    </source>
</reference>
<dbReference type="SUPFAM" id="SSF88946">
    <property type="entry name" value="Sigma2 domain of RNA polymerase sigma factors"/>
    <property type="match status" value="1"/>
</dbReference>
<dbReference type="GO" id="GO:0016987">
    <property type="term" value="F:sigma factor activity"/>
    <property type="evidence" value="ECO:0007669"/>
    <property type="project" value="UniProtKB-KW"/>
</dbReference>
<dbReference type="GO" id="GO:0006352">
    <property type="term" value="P:DNA-templated transcription initiation"/>
    <property type="evidence" value="ECO:0007669"/>
    <property type="project" value="InterPro"/>
</dbReference>
<dbReference type="InterPro" id="IPR036388">
    <property type="entry name" value="WH-like_DNA-bd_sf"/>
</dbReference>
<dbReference type="Pfam" id="PF08281">
    <property type="entry name" value="Sigma70_r4_2"/>
    <property type="match status" value="1"/>
</dbReference>
<dbReference type="InterPro" id="IPR039425">
    <property type="entry name" value="RNA_pol_sigma-70-like"/>
</dbReference>
<name>A0A6C0R8R5_9BACT</name>
<evidence type="ECO:0000313" key="7">
    <source>
        <dbReference type="EMBL" id="QIA06579.1"/>
    </source>
</evidence>
<dbReference type="GO" id="GO:0003677">
    <property type="term" value="F:DNA binding"/>
    <property type="evidence" value="ECO:0007669"/>
    <property type="project" value="InterPro"/>
</dbReference>
<evidence type="ECO:0000256" key="1">
    <source>
        <dbReference type="ARBA" id="ARBA00010641"/>
    </source>
</evidence>
<evidence type="ECO:0000259" key="5">
    <source>
        <dbReference type="Pfam" id="PF04542"/>
    </source>
</evidence>
<evidence type="ECO:0000256" key="4">
    <source>
        <dbReference type="ARBA" id="ARBA00023163"/>
    </source>
</evidence>
<organism evidence="7 8">
    <name type="scientific">Draconibacterium halophilum</name>
    <dbReference type="NCBI Taxonomy" id="2706887"/>
    <lineage>
        <taxon>Bacteria</taxon>
        <taxon>Pseudomonadati</taxon>
        <taxon>Bacteroidota</taxon>
        <taxon>Bacteroidia</taxon>
        <taxon>Marinilabiliales</taxon>
        <taxon>Prolixibacteraceae</taxon>
        <taxon>Draconibacterium</taxon>
    </lineage>
</organism>
<dbReference type="InterPro" id="IPR013325">
    <property type="entry name" value="RNA_pol_sigma_r2"/>
</dbReference>
<dbReference type="PANTHER" id="PTHR43133">
    <property type="entry name" value="RNA POLYMERASE ECF-TYPE SIGMA FACTO"/>
    <property type="match status" value="1"/>
</dbReference>
<keyword evidence="2" id="KW-0805">Transcription regulation</keyword>
<dbReference type="InterPro" id="IPR013324">
    <property type="entry name" value="RNA_pol_sigma_r3/r4-like"/>
</dbReference>
<protein>
    <submittedName>
        <fullName evidence="7">Sigma-70 family RNA polymerase sigma factor</fullName>
    </submittedName>
</protein>
<accession>A0A6C0R8R5</accession>
<evidence type="ECO:0000313" key="8">
    <source>
        <dbReference type="Proteomes" id="UP000474630"/>
    </source>
</evidence>
<dbReference type="PANTHER" id="PTHR43133:SF46">
    <property type="entry name" value="RNA POLYMERASE SIGMA-70 FACTOR ECF SUBFAMILY"/>
    <property type="match status" value="1"/>
</dbReference>